<evidence type="ECO:0000259" key="4">
    <source>
        <dbReference type="Pfam" id="PF13193"/>
    </source>
</evidence>
<dbReference type="AlphaFoldDB" id="A0AAU2V617"/>
<dbReference type="EMBL" id="CP108318">
    <property type="protein sequence ID" value="WTW62574.1"/>
    <property type="molecule type" value="Genomic_DNA"/>
</dbReference>
<dbReference type="Gene3D" id="3.30.300.30">
    <property type="match status" value="1"/>
</dbReference>
<proteinExistence type="inferred from homology"/>
<organism evidence="5">
    <name type="scientific">Streptomyces sp. NBC_00003</name>
    <dbReference type="NCBI Taxonomy" id="2903608"/>
    <lineage>
        <taxon>Bacteria</taxon>
        <taxon>Bacillati</taxon>
        <taxon>Actinomycetota</taxon>
        <taxon>Actinomycetes</taxon>
        <taxon>Kitasatosporales</taxon>
        <taxon>Streptomycetaceae</taxon>
        <taxon>Streptomyces</taxon>
    </lineage>
</organism>
<dbReference type="PANTHER" id="PTHR43767">
    <property type="entry name" value="LONG-CHAIN-FATTY-ACID--COA LIGASE"/>
    <property type="match status" value="1"/>
</dbReference>
<evidence type="ECO:0000256" key="1">
    <source>
        <dbReference type="ARBA" id="ARBA00006432"/>
    </source>
</evidence>
<comment type="similarity">
    <text evidence="1">Belongs to the ATP-dependent AMP-binding enzyme family.</text>
</comment>
<gene>
    <name evidence="5" type="ORF">OG549_19015</name>
</gene>
<reference evidence="5" key="1">
    <citation type="submission" date="2022-10" db="EMBL/GenBank/DDBJ databases">
        <title>The complete genomes of actinobacterial strains from the NBC collection.</title>
        <authorList>
            <person name="Joergensen T.S."/>
            <person name="Alvarez Arevalo M."/>
            <person name="Sterndorff E.B."/>
            <person name="Faurdal D."/>
            <person name="Vuksanovic O."/>
            <person name="Mourched A.-S."/>
            <person name="Charusanti P."/>
            <person name="Shaw S."/>
            <person name="Blin K."/>
            <person name="Weber T."/>
        </authorList>
    </citation>
    <scope>NUCLEOTIDE SEQUENCE</scope>
    <source>
        <strain evidence="5">NBC_00003</strain>
    </source>
</reference>
<accession>A0AAU2V617</accession>
<dbReference type="InterPro" id="IPR050237">
    <property type="entry name" value="ATP-dep_AMP-bd_enzyme"/>
</dbReference>
<dbReference type="Gene3D" id="3.40.50.12780">
    <property type="entry name" value="N-terminal domain of ligase-like"/>
    <property type="match status" value="1"/>
</dbReference>
<evidence type="ECO:0000256" key="2">
    <source>
        <dbReference type="ARBA" id="ARBA00022598"/>
    </source>
</evidence>
<dbReference type="PANTHER" id="PTHR43767:SF1">
    <property type="entry name" value="NONRIBOSOMAL PEPTIDE SYNTHASE PES1 (EUROFUNG)-RELATED"/>
    <property type="match status" value="1"/>
</dbReference>
<feature type="domain" description="AMP-binding enzyme C-terminal" evidence="4">
    <location>
        <begin position="402"/>
        <end position="476"/>
    </location>
</feature>
<dbReference type="GO" id="GO:0016878">
    <property type="term" value="F:acid-thiol ligase activity"/>
    <property type="evidence" value="ECO:0007669"/>
    <property type="project" value="UniProtKB-ARBA"/>
</dbReference>
<dbReference type="FunFam" id="3.30.300.30:FF:000008">
    <property type="entry name" value="2,3-dihydroxybenzoate-AMP ligase"/>
    <property type="match status" value="1"/>
</dbReference>
<sequence length="495" mass="53471">MDLTLHAALSAQAARRPERIAVHCQDRTVTYAELHARARRTAAALHEAGVRPGDRVAHLARDSEHYYVLLFGCALAGAVLVPVNWRLGGEEIEHILRDSDAKLLFADSAHDGITTVPPGWAESAGEPPRFEATADTPVVQIYTSGTTGLPKGVVLAHRSFFAVRAALDAEGLDWIDWRDDDTSLICVPGFHVGGLWWAAQGFAAGVTNVVMPAFTGGAAVELVRAHRATTTCVVPAMLQMMLAETPKDPAALRSLRKVVYGGAPISETLLRQGLDRIGADFAQIYGLTETGNTACCLPPSEHVPGSPRLAAAGRPYPGFAVRITDEKGAPLPTGEVGEVRLRTAARMLGYHGRPEATEQTLVDGWIVTGDAGYLDEEGYLYLCDRIKDTIIVAGENVYPAAVENALAAHPAVREAAVVAVPDERWGEAVHAFVVLEPGVEATPRELMLALRGRLADFQLPTGYTFVPSLPRNASGKILRRELRQPYWNDRQRQVN</sequence>
<dbReference type="InterPro" id="IPR025110">
    <property type="entry name" value="AMP-bd_C"/>
</dbReference>
<feature type="domain" description="AMP-dependent synthetase/ligase" evidence="3">
    <location>
        <begin position="10"/>
        <end position="351"/>
    </location>
</feature>
<dbReference type="SUPFAM" id="SSF56801">
    <property type="entry name" value="Acetyl-CoA synthetase-like"/>
    <property type="match status" value="1"/>
</dbReference>
<dbReference type="Pfam" id="PF00501">
    <property type="entry name" value="AMP-binding"/>
    <property type="match status" value="1"/>
</dbReference>
<evidence type="ECO:0000259" key="3">
    <source>
        <dbReference type="Pfam" id="PF00501"/>
    </source>
</evidence>
<dbReference type="InterPro" id="IPR045851">
    <property type="entry name" value="AMP-bd_C_sf"/>
</dbReference>
<keyword evidence="2" id="KW-0436">Ligase</keyword>
<dbReference type="Pfam" id="PF13193">
    <property type="entry name" value="AMP-binding_C"/>
    <property type="match status" value="1"/>
</dbReference>
<evidence type="ECO:0000313" key="5">
    <source>
        <dbReference type="EMBL" id="WTW62574.1"/>
    </source>
</evidence>
<dbReference type="InterPro" id="IPR000873">
    <property type="entry name" value="AMP-dep_synth/lig_dom"/>
</dbReference>
<name>A0AAU2V617_9ACTN</name>
<dbReference type="InterPro" id="IPR042099">
    <property type="entry name" value="ANL_N_sf"/>
</dbReference>
<protein>
    <submittedName>
        <fullName evidence="5">AMP-binding protein</fullName>
    </submittedName>
</protein>